<evidence type="ECO:0000256" key="5">
    <source>
        <dbReference type="ARBA" id="ARBA00022692"/>
    </source>
</evidence>
<feature type="transmembrane region" description="Helical" evidence="10">
    <location>
        <begin position="12"/>
        <end position="32"/>
    </location>
</feature>
<comment type="function">
    <text evidence="1 10">Role in flagellar biosynthesis.</text>
</comment>
<dbReference type="GO" id="GO:0009425">
    <property type="term" value="C:bacterial-type flagellum basal body"/>
    <property type="evidence" value="ECO:0007669"/>
    <property type="project" value="UniProtKB-SubCell"/>
</dbReference>
<evidence type="ECO:0000256" key="9">
    <source>
        <dbReference type="NCBIfam" id="TIGR01400"/>
    </source>
</evidence>
<evidence type="ECO:0000256" key="1">
    <source>
        <dbReference type="ARBA" id="ARBA00002578"/>
    </source>
</evidence>
<feature type="transmembrane region" description="Helical" evidence="10">
    <location>
        <begin position="69"/>
        <end position="97"/>
    </location>
</feature>
<comment type="subcellular location">
    <subcellularLocation>
        <location evidence="10">Cell membrane</location>
        <topology evidence="10">Multi-pass membrane protein</topology>
    </subcellularLocation>
    <subcellularLocation>
        <location evidence="10">Bacterial flagellum basal body</location>
    </subcellularLocation>
</comment>
<evidence type="ECO:0000313" key="11">
    <source>
        <dbReference type="EMBL" id="MCR2042756.1"/>
    </source>
</evidence>
<dbReference type="PANTHER" id="PTHR30065:SF1">
    <property type="entry name" value="SURFACE PRESENTATION OF ANTIGENS PROTEIN SPAR"/>
    <property type="match status" value="1"/>
</dbReference>
<evidence type="ECO:0000256" key="3">
    <source>
        <dbReference type="ARBA" id="ARBA00021717"/>
    </source>
</evidence>
<gene>
    <name evidence="11" type="primary">fliR</name>
    <name evidence="11" type="ORF">NSA23_01370</name>
</gene>
<evidence type="ECO:0000256" key="6">
    <source>
        <dbReference type="ARBA" id="ARBA00022989"/>
    </source>
</evidence>
<comment type="caution">
    <text evidence="11">The sequence shown here is derived from an EMBL/GenBank/DDBJ whole genome shotgun (WGS) entry which is preliminary data.</text>
</comment>
<dbReference type="GO" id="GO:0006605">
    <property type="term" value="P:protein targeting"/>
    <property type="evidence" value="ECO:0007669"/>
    <property type="project" value="UniProtKB-UniRule"/>
</dbReference>
<keyword evidence="11" id="KW-0969">Cilium</keyword>
<dbReference type="NCBIfam" id="TIGR01400">
    <property type="entry name" value="fliR"/>
    <property type="match status" value="1"/>
</dbReference>
<feature type="transmembrane region" description="Helical" evidence="10">
    <location>
        <begin position="127"/>
        <end position="146"/>
    </location>
</feature>
<proteinExistence type="inferred from homology"/>
<feature type="transmembrane region" description="Helical" evidence="10">
    <location>
        <begin position="44"/>
        <end position="63"/>
    </location>
</feature>
<keyword evidence="11" id="KW-0282">Flagellum</keyword>
<keyword evidence="6 10" id="KW-1133">Transmembrane helix</keyword>
<sequence>MENMFNFLADSYELFLLVFIRASGIFLFSPLFSSQNIPNIFKTGFSLIFSLLLTLNLGIEYLGQANGNLIVLIVKELMVGIIIGYISYVFFSVFYILGQIVDMEIGFGMVNVIDPQNKIQIPVMGNFYYILALLIFLSINGHHFIIKALVDSYKYIPIGGFDIGEATTKQLVDILANTFSLGFKIASPIVVIILLTDILLGILSRTIPQMNVFVVGLPLKIIAGMLIIAATIPIFNVLTGHVFKDMFKEIYTFLKGP</sequence>
<evidence type="ECO:0000256" key="10">
    <source>
        <dbReference type="RuleBase" id="RU362071"/>
    </source>
</evidence>
<name>A0A9X2MK67_9FIRM</name>
<evidence type="ECO:0000256" key="4">
    <source>
        <dbReference type="ARBA" id="ARBA00022475"/>
    </source>
</evidence>
<dbReference type="EMBL" id="JANJZL010000001">
    <property type="protein sequence ID" value="MCR2042756.1"/>
    <property type="molecule type" value="Genomic_DNA"/>
</dbReference>
<dbReference type="PRINTS" id="PR00953">
    <property type="entry name" value="TYPE3IMRPROT"/>
</dbReference>
<dbReference type="InterPro" id="IPR006303">
    <property type="entry name" value="FliR"/>
</dbReference>
<evidence type="ECO:0000256" key="7">
    <source>
        <dbReference type="ARBA" id="ARBA00023136"/>
    </source>
</evidence>
<protein>
    <recommendedName>
        <fullName evidence="3 9">Flagellar biosynthetic protein FliR</fullName>
    </recommendedName>
</protein>
<comment type="similarity">
    <text evidence="2 10">Belongs to the FliR/MopE/SpaR family.</text>
</comment>
<dbReference type="GO" id="GO:0005886">
    <property type="term" value="C:plasma membrane"/>
    <property type="evidence" value="ECO:0007669"/>
    <property type="project" value="UniProtKB-SubCell"/>
</dbReference>
<dbReference type="OrthoDB" id="9807748at2"/>
<evidence type="ECO:0000313" key="12">
    <source>
        <dbReference type="Proteomes" id="UP001142078"/>
    </source>
</evidence>
<organism evidence="11 12">
    <name type="scientific">Anaerosalibacter massiliensis</name>
    <dbReference type="NCBI Taxonomy" id="1347392"/>
    <lineage>
        <taxon>Bacteria</taxon>
        <taxon>Bacillati</taxon>
        <taxon>Bacillota</taxon>
        <taxon>Tissierellia</taxon>
        <taxon>Tissierellales</taxon>
        <taxon>Sporanaerobacteraceae</taxon>
        <taxon>Anaerosalibacter</taxon>
    </lineage>
</organism>
<keyword evidence="11" id="KW-0966">Cell projection</keyword>
<dbReference type="GO" id="GO:0044780">
    <property type="term" value="P:bacterial-type flagellum assembly"/>
    <property type="evidence" value="ECO:0007669"/>
    <property type="project" value="UniProtKB-UniRule"/>
</dbReference>
<dbReference type="AlphaFoldDB" id="A0A9X2MK67"/>
<reference evidence="11" key="1">
    <citation type="submission" date="2022-07" db="EMBL/GenBank/DDBJ databases">
        <title>Enhanced cultured diversity of the mouse gut microbiota enables custom-made synthetic communities.</title>
        <authorList>
            <person name="Afrizal A."/>
        </authorList>
    </citation>
    <scope>NUCLEOTIDE SEQUENCE</scope>
    <source>
        <strain evidence="11">DSM 29482</strain>
    </source>
</reference>
<keyword evidence="7 10" id="KW-0472">Membrane</keyword>
<dbReference type="Pfam" id="PF01311">
    <property type="entry name" value="Bac_export_1"/>
    <property type="match status" value="1"/>
</dbReference>
<keyword evidence="8 10" id="KW-0975">Bacterial flagellum</keyword>
<feature type="transmembrane region" description="Helical" evidence="10">
    <location>
        <begin position="210"/>
        <end position="235"/>
    </location>
</feature>
<keyword evidence="5 10" id="KW-0812">Transmembrane</keyword>
<keyword evidence="4 10" id="KW-1003">Cell membrane</keyword>
<dbReference type="PANTHER" id="PTHR30065">
    <property type="entry name" value="FLAGELLAR BIOSYNTHETIC PROTEIN FLIR"/>
    <property type="match status" value="1"/>
</dbReference>
<evidence type="ECO:0000256" key="2">
    <source>
        <dbReference type="ARBA" id="ARBA00009772"/>
    </source>
</evidence>
<accession>A0A9X2MK67</accession>
<dbReference type="RefSeq" id="WP_042681736.1">
    <property type="nucleotide sequence ID" value="NZ_CABKTM010000043.1"/>
</dbReference>
<dbReference type="InterPro" id="IPR002010">
    <property type="entry name" value="T3SS_IM_R"/>
</dbReference>
<dbReference type="Proteomes" id="UP001142078">
    <property type="component" value="Unassembled WGS sequence"/>
</dbReference>
<keyword evidence="12" id="KW-1185">Reference proteome</keyword>
<feature type="transmembrane region" description="Helical" evidence="10">
    <location>
        <begin position="185"/>
        <end position="203"/>
    </location>
</feature>
<evidence type="ECO:0000256" key="8">
    <source>
        <dbReference type="ARBA" id="ARBA00023143"/>
    </source>
</evidence>